<feature type="signal peptide" evidence="2">
    <location>
        <begin position="1"/>
        <end position="21"/>
    </location>
</feature>
<feature type="compositionally biased region" description="Low complexity" evidence="1">
    <location>
        <begin position="26"/>
        <end position="43"/>
    </location>
</feature>
<evidence type="ECO:0000256" key="2">
    <source>
        <dbReference type="SAM" id="SignalP"/>
    </source>
</evidence>
<protein>
    <submittedName>
        <fullName evidence="3">Uncharacterized protein</fullName>
    </submittedName>
</protein>
<keyword evidence="4" id="KW-1185">Reference proteome</keyword>
<dbReference type="Proteomes" id="UP000198623">
    <property type="component" value="Unassembled WGS sequence"/>
</dbReference>
<name>A0A1I2P0Z9_9GAMM</name>
<evidence type="ECO:0000313" key="4">
    <source>
        <dbReference type="Proteomes" id="UP000198623"/>
    </source>
</evidence>
<dbReference type="EMBL" id="FOOU01000003">
    <property type="protein sequence ID" value="SFG07406.1"/>
    <property type="molecule type" value="Genomic_DNA"/>
</dbReference>
<keyword evidence="2" id="KW-0732">Signal</keyword>
<organism evidence="3 4">
    <name type="scientific">Neptunomonas qingdaonensis</name>
    <dbReference type="NCBI Taxonomy" id="1045558"/>
    <lineage>
        <taxon>Bacteria</taxon>
        <taxon>Pseudomonadati</taxon>
        <taxon>Pseudomonadota</taxon>
        <taxon>Gammaproteobacteria</taxon>
        <taxon>Oceanospirillales</taxon>
        <taxon>Oceanospirillaceae</taxon>
        <taxon>Neptunomonas</taxon>
    </lineage>
</organism>
<dbReference type="AlphaFoldDB" id="A0A1I2P0Z9"/>
<sequence>MKSLIWCLFSFCFLLSLNANAENMSVPDPGSSHSPSGSLFDSGASADASGQVGVALSTGAIGIPVEALPFKCAPNAAIAARKVSYRLDEAQYIEVASLSIETEVRSL</sequence>
<evidence type="ECO:0000313" key="3">
    <source>
        <dbReference type="EMBL" id="SFG07406.1"/>
    </source>
</evidence>
<proteinExistence type="predicted"/>
<gene>
    <name evidence="3" type="ORF">SAMN05216175_103123</name>
</gene>
<reference evidence="4" key="1">
    <citation type="submission" date="2016-10" db="EMBL/GenBank/DDBJ databases">
        <authorList>
            <person name="Varghese N."/>
            <person name="Submissions S."/>
        </authorList>
    </citation>
    <scope>NUCLEOTIDE SEQUENCE [LARGE SCALE GENOMIC DNA]</scope>
    <source>
        <strain evidence="4">CGMCC 1.10971</strain>
    </source>
</reference>
<evidence type="ECO:0000256" key="1">
    <source>
        <dbReference type="SAM" id="MobiDB-lite"/>
    </source>
</evidence>
<dbReference type="RefSeq" id="WP_090725584.1">
    <property type="nucleotide sequence ID" value="NZ_FOOU01000003.1"/>
</dbReference>
<feature type="region of interest" description="Disordered" evidence="1">
    <location>
        <begin position="26"/>
        <end position="46"/>
    </location>
</feature>
<feature type="chain" id="PRO_5011600854" evidence="2">
    <location>
        <begin position="22"/>
        <end position="107"/>
    </location>
</feature>
<accession>A0A1I2P0Z9</accession>